<keyword evidence="2" id="KW-1185">Reference proteome</keyword>
<reference evidence="1" key="1">
    <citation type="submission" date="2023-08" db="EMBL/GenBank/DDBJ databases">
        <title>A de novo genome assembly of Solanum verrucosum Schlechtendal, a Mexican diploid species geographically isolated from the other diploid A-genome species in potato relatives.</title>
        <authorList>
            <person name="Hosaka K."/>
        </authorList>
    </citation>
    <scope>NUCLEOTIDE SEQUENCE</scope>
    <source>
        <tissue evidence="1">Young leaves</tissue>
    </source>
</reference>
<organism evidence="1 2">
    <name type="scientific">Solanum verrucosum</name>
    <dbReference type="NCBI Taxonomy" id="315347"/>
    <lineage>
        <taxon>Eukaryota</taxon>
        <taxon>Viridiplantae</taxon>
        <taxon>Streptophyta</taxon>
        <taxon>Embryophyta</taxon>
        <taxon>Tracheophyta</taxon>
        <taxon>Spermatophyta</taxon>
        <taxon>Magnoliopsida</taxon>
        <taxon>eudicotyledons</taxon>
        <taxon>Gunneridae</taxon>
        <taxon>Pentapetalae</taxon>
        <taxon>asterids</taxon>
        <taxon>lamiids</taxon>
        <taxon>Solanales</taxon>
        <taxon>Solanaceae</taxon>
        <taxon>Solanoideae</taxon>
        <taxon>Solaneae</taxon>
        <taxon>Solanum</taxon>
    </lineage>
</organism>
<dbReference type="InterPro" id="IPR053134">
    <property type="entry name" value="RNA-dir_DNA_polymerase"/>
</dbReference>
<dbReference type="PANTHER" id="PTHR24559">
    <property type="entry name" value="TRANSPOSON TY3-I GAG-POL POLYPROTEIN"/>
    <property type="match status" value="1"/>
</dbReference>
<dbReference type="Gene3D" id="3.10.10.10">
    <property type="entry name" value="HIV Type 1 Reverse Transcriptase, subunit A, domain 1"/>
    <property type="match status" value="2"/>
</dbReference>
<dbReference type="EMBL" id="CP133612">
    <property type="protein sequence ID" value="WMV09347.1"/>
    <property type="molecule type" value="Genomic_DNA"/>
</dbReference>
<dbReference type="InterPro" id="IPR043502">
    <property type="entry name" value="DNA/RNA_pol_sf"/>
</dbReference>
<accession>A0AAF0PRL7</accession>
<evidence type="ECO:0008006" key="3">
    <source>
        <dbReference type="Google" id="ProtNLM"/>
    </source>
</evidence>
<protein>
    <recommendedName>
        <fullName evidence="3">Reverse transcriptase domain-containing protein</fullName>
    </recommendedName>
</protein>
<dbReference type="AlphaFoldDB" id="A0AAF0PRL7"/>
<evidence type="ECO:0000313" key="2">
    <source>
        <dbReference type="Proteomes" id="UP001234989"/>
    </source>
</evidence>
<proteinExistence type="predicted"/>
<dbReference type="Proteomes" id="UP001234989">
    <property type="component" value="Chromosome 1"/>
</dbReference>
<dbReference type="InterPro" id="IPR043128">
    <property type="entry name" value="Rev_trsase/Diguanyl_cyclase"/>
</dbReference>
<dbReference type="SUPFAM" id="SSF56672">
    <property type="entry name" value="DNA/RNA polymerases"/>
    <property type="match status" value="1"/>
</dbReference>
<sequence length="140" mass="15959">MDFVPVVCEFSNAFFTDLLCNPLDRDIDVSIDLDQGTKRISIPPSYMTLAELKELKDQLQDLLNKGFIQPSVSPWVAPVLFLQGASLFFNIDLRSGCHQLKIRASNIPKRAFKTRYVHYEFLVMSFGLTNPPKAFVELMN</sequence>
<gene>
    <name evidence="1" type="ORF">MTR67_002732</name>
</gene>
<dbReference type="Gene3D" id="3.30.70.270">
    <property type="match status" value="1"/>
</dbReference>
<dbReference type="PANTHER" id="PTHR24559:SF444">
    <property type="entry name" value="REVERSE TRANSCRIPTASE DOMAIN-CONTAINING PROTEIN"/>
    <property type="match status" value="1"/>
</dbReference>
<evidence type="ECO:0000313" key="1">
    <source>
        <dbReference type="EMBL" id="WMV09347.1"/>
    </source>
</evidence>
<name>A0AAF0PRL7_SOLVR</name>